<dbReference type="Proteomes" id="UP000267223">
    <property type="component" value="Unassembled WGS sequence"/>
</dbReference>
<name>A0A3M9NRT4_9BACT</name>
<organism evidence="1 2">
    <name type="scientific">Hanamia caeni</name>
    <dbReference type="NCBI Taxonomy" id="2294116"/>
    <lineage>
        <taxon>Bacteria</taxon>
        <taxon>Pseudomonadati</taxon>
        <taxon>Bacteroidota</taxon>
        <taxon>Chitinophagia</taxon>
        <taxon>Chitinophagales</taxon>
        <taxon>Chitinophagaceae</taxon>
        <taxon>Hanamia</taxon>
    </lineage>
</organism>
<comment type="caution">
    <text evidence="1">The sequence shown here is derived from an EMBL/GenBank/DDBJ whole genome shotgun (WGS) entry which is preliminary data.</text>
</comment>
<protein>
    <submittedName>
        <fullName evidence="1">Uncharacterized protein</fullName>
    </submittedName>
</protein>
<reference evidence="1 2" key="1">
    <citation type="submission" date="2018-11" db="EMBL/GenBank/DDBJ databases">
        <title>Draft genome sequence of Ferruginibacter sp. BO-59.</title>
        <authorList>
            <person name="Im W.T."/>
        </authorList>
    </citation>
    <scope>NUCLEOTIDE SEQUENCE [LARGE SCALE GENOMIC DNA]</scope>
    <source>
        <strain evidence="1 2">BO-59</strain>
    </source>
</reference>
<gene>
    <name evidence="1" type="ORF">EFY79_02445</name>
</gene>
<evidence type="ECO:0000313" key="2">
    <source>
        <dbReference type="Proteomes" id="UP000267223"/>
    </source>
</evidence>
<accession>A0A3M9NRT4</accession>
<dbReference type="AlphaFoldDB" id="A0A3M9NRT4"/>
<dbReference type="EMBL" id="RJJR01000001">
    <property type="protein sequence ID" value="RNI40175.1"/>
    <property type="molecule type" value="Genomic_DNA"/>
</dbReference>
<sequence>MVWTVVFYKDNKAKAFTHKTTKHEVAQREIFFFVKLCALCGFVAKKSSMLIRGLTFGADRYVFEQDWIVIFK</sequence>
<keyword evidence="2" id="KW-1185">Reference proteome</keyword>
<evidence type="ECO:0000313" key="1">
    <source>
        <dbReference type="EMBL" id="RNI40175.1"/>
    </source>
</evidence>
<proteinExistence type="predicted"/>